<keyword evidence="2" id="KW-0732">Signal</keyword>
<evidence type="ECO:0000256" key="2">
    <source>
        <dbReference type="SAM" id="SignalP"/>
    </source>
</evidence>
<dbReference type="EMBL" id="JAMFTS010000002">
    <property type="protein sequence ID" value="KAJ4792583.1"/>
    <property type="molecule type" value="Genomic_DNA"/>
</dbReference>
<gene>
    <name evidence="3" type="ORF">LUZ62_043829</name>
</gene>
<dbReference type="PANTHER" id="PTHR33743:SF33">
    <property type="match status" value="1"/>
</dbReference>
<evidence type="ECO:0000313" key="4">
    <source>
        <dbReference type="Proteomes" id="UP001140206"/>
    </source>
</evidence>
<feature type="compositionally biased region" description="Basic and acidic residues" evidence="1">
    <location>
        <begin position="47"/>
        <end position="96"/>
    </location>
</feature>
<evidence type="ECO:0000313" key="3">
    <source>
        <dbReference type="EMBL" id="KAJ4792583.1"/>
    </source>
</evidence>
<proteinExistence type="predicted"/>
<dbReference type="AlphaFoldDB" id="A0AAV8FH23"/>
<keyword evidence="4" id="KW-1185">Reference proteome</keyword>
<protein>
    <submittedName>
        <fullName evidence="3">Uncharacterized protein</fullName>
    </submittedName>
</protein>
<feature type="signal peptide" evidence="2">
    <location>
        <begin position="1"/>
        <end position="22"/>
    </location>
</feature>
<organism evidence="3 4">
    <name type="scientific">Rhynchospora pubera</name>
    <dbReference type="NCBI Taxonomy" id="906938"/>
    <lineage>
        <taxon>Eukaryota</taxon>
        <taxon>Viridiplantae</taxon>
        <taxon>Streptophyta</taxon>
        <taxon>Embryophyta</taxon>
        <taxon>Tracheophyta</taxon>
        <taxon>Spermatophyta</taxon>
        <taxon>Magnoliopsida</taxon>
        <taxon>Liliopsida</taxon>
        <taxon>Poales</taxon>
        <taxon>Cyperaceae</taxon>
        <taxon>Cyperoideae</taxon>
        <taxon>Rhynchosporeae</taxon>
        <taxon>Rhynchospora</taxon>
    </lineage>
</organism>
<evidence type="ECO:0000256" key="1">
    <source>
        <dbReference type="SAM" id="MobiDB-lite"/>
    </source>
</evidence>
<feature type="region of interest" description="Disordered" evidence="1">
    <location>
        <begin position="47"/>
        <end position="102"/>
    </location>
</feature>
<reference evidence="3" key="1">
    <citation type="submission" date="2022-08" db="EMBL/GenBank/DDBJ databases">
        <authorList>
            <person name="Marques A."/>
        </authorList>
    </citation>
    <scope>NUCLEOTIDE SEQUENCE</scope>
    <source>
        <strain evidence="3">RhyPub2mFocal</strain>
        <tissue evidence="3">Leaves</tissue>
    </source>
</reference>
<accession>A0AAV8FH23</accession>
<comment type="caution">
    <text evidence="3">The sequence shown here is derived from an EMBL/GenBank/DDBJ whole genome shotgun (WGS) entry which is preliminary data.</text>
</comment>
<sequence length="102" mass="11593">MRIAAQVISLLLISQLVVNAQGIRLEKESLVALMKQIHLGRLENQEGKSTKETELLHTKSVEKCKGATKEGTMRKSTKGHDHMIPSFHEDYYGPRDHKPKHH</sequence>
<dbReference type="PANTHER" id="PTHR33743">
    <property type="entry name" value="PROTEIN GOLVEN 6-RELATED"/>
    <property type="match status" value="1"/>
</dbReference>
<name>A0AAV8FH23_9POAL</name>
<feature type="chain" id="PRO_5043675764" evidence="2">
    <location>
        <begin position="23"/>
        <end position="102"/>
    </location>
</feature>
<dbReference type="Proteomes" id="UP001140206">
    <property type="component" value="Chromosome 2"/>
</dbReference>